<organism evidence="1 2">
    <name type="scientific">Candidatus Kuenenbacteria bacterium CG08_land_8_20_14_0_20_37_23</name>
    <dbReference type="NCBI Taxonomy" id="1974617"/>
    <lineage>
        <taxon>Bacteria</taxon>
        <taxon>Candidatus Kueneniibacteriota</taxon>
    </lineage>
</organism>
<evidence type="ECO:0000313" key="2">
    <source>
        <dbReference type="Proteomes" id="UP000230586"/>
    </source>
</evidence>
<gene>
    <name evidence="1" type="ORF">COT27_01900</name>
</gene>
<proteinExistence type="predicted"/>
<comment type="caution">
    <text evidence="1">The sequence shown here is derived from an EMBL/GenBank/DDBJ whole genome shotgun (WGS) entry which is preliminary data.</text>
</comment>
<dbReference type="AlphaFoldDB" id="A0A2M6XSP5"/>
<dbReference type="Proteomes" id="UP000230586">
    <property type="component" value="Unassembled WGS sequence"/>
</dbReference>
<accession>A0A2M6XSP5</accession>
<dbReference type="EMBL" id="PEXX01000036">
    <property type="protein sequence ID" value="PIU10664.1"/>
    <property type="molecule type" value="Genomic_DNA"/>
</dbReference>
<reference evidence="2" key="1">
    <citation type="submission" date="2017-09" db="EMBL/GenBank/DDBJ databases">
        <title>Depth-based differentiation of microbial function through sediment-hosted aquifers and enrichment of novel symbionts in the deep terrestrial subsurface.</title>
        <authorList>
            <person name="Probst A.J."/>
            <person name="Ladd B."/>
            <person name="Jarett J.K."/>
            <person name="Geller-Mcgrath D.E."/>
            <person name="Sieber C.M.K."/>
            <person name="Emerson J.B."/>
            <person name="Anantharaman K."/>
            <person name="Thomas B.C."/>
            <person name="Malmstrom R."/>
            <person name="Stieglmeier M."/>
            <person name="Klingl A."/>
            <person name="Woyke T."/>
            <person name="Ryan C.M."/>
            <person name="Banfield J.F."/>
        </authorList>
    </citation>
    <scope>NUCLEOTIDE SEQUENCE [LARGE SCALE GENOMIC DNA]</scope>
</reference>
<sequence length="61" mass="7139">MAEIDYTGHLGGGEMSVGRCLNISYSLYEMFRRGWFDWRAVGSPLFYWKCEWPKETVVKLA</sequence>
<evidence type="ECO:0000313" key="1">
    <source>
        <dbReference type="EMBL" id="PIU10664.1"/>
    </source>
</evidence>
<protein>
    <submittedName>
        <fullName evidence="1">Uncharacterized protein</fullName>
    </submittedName>
</protein>
<name>A0A2M6XSP5_9BACT</name>